<dbReference type="EMBL" id="BLAX01000001">
    <property type="protein sequence ID" value="GET33083.1"/>
    <property type="molecule type" value="Genomic_DNA"/>
</dbReference>
<evidence type="ECO:0000256" key="4">
    <source>
        <dbReference type="PIRSR" id="PIRSR001220-1"/>
    </source>
</evidence>
<dbReference type="Gene3D" id="3.40.50.40">
    <property type="match status" value="1"/>
</dbReference>
<organism evidence="10 11">
    <name type="scientific">Prolixibacter bellariivorans</name>
    <dbReference type="NCBI Taxonomy" id="314319"/>
    <lineage>
        <taxon>Bacteria</taxon>
        <taxon>Pseudomonadati</taxon>
        <taxon>Bacteroidota</taxon>
        <taxon>Bacteroidia</taxon>
        <taxon>Marinilabiliales</taxon>
        <taxon>Prolixibacteraceae</taxon>
        <taxon>Prolixibacter</taxon>
    </lineage>
</organism>
<dbReference type="InterPro" id="IPR027475">
    <property type="entry name" value="Asparaginase/glutaminase_AS2"/>
</dbReference>
<dbReference type="SFLD" id="SFLDS00057">
    <property type="entry name" value="Glutaminase/Asparaginase"/>
    <property type="match status" value="1"/>
</dbReference>
<dbReference type="InterPro" id="IPR040919">
    <property type="entry name" value="Asparaginase_C"/>
</dbReference>
<dbReference type="Proteomes" id="UP000391834">
    <property type="component" value="Unassembled WGS sequence"/>
</dbReference>
<dbReference type="AlphaFoldDB" id="A0A5M4AZP8"/>
<feature type="active site" evidence="6">
    <location>
        <position position="24"/>
    </location>
</feature>
<evidence type="ECO:0000313" key="10">
    <source>
        <dbReference type="EMBL" id="GET33083.1"/>
    </source>
</evidence>
<dbReference type="InterPro" id="IPR006033">
    <property type="entry name" value="AsnA_fam"/>
</dbReference>
<dbReference type="GO" id="GO:0004067">
    <property type="term" value="F:asparaginase activity"/>
    <property type="evidence" value="ECO:0007669"/>
    <property type="project" value="UniProtKB-UniRule"/>
</dbReference>
<dbReference type="FunFam" id="3.40.50.40:FF:000001">
    <property type="entry name" value="L-asparaginase 1"/>
    <property type="match status" value="1"/>
</dbReference>
<feature type="active site" description="O-isoaspartyl threonine intermediate" evidence="4">
    <location>
        <position position="24"/>
    </location>
</feature>
<accession>A0A5M4AZP8</accession>
<dbReference type="PROSITE" id="PS00144">
    <property type="entry name" value="ASN_GLN_ASE_1"/>
    <property type="match status" value="1"/>
</dbReference>
<dbReference type="CDD" id="cd08963">
    <property type="entry name" value="L-asparaginase_I"/>
    <property type="match status" value="1"/>
</dbReference>
<dbReference type="Pfam" id="PF17763">
    <property type="entry name" value="Asparaginase_C"/>
    <property type="match status" value="1"/>
</dbReference>
<dbReference type="InterPro" id="IPR027473">
    <property type="entry name" value="L-asparaginase_C"/>
</dbReference>
<name>A0A5M4AZP8_9BACT</name>
<feature type="binding site" evidence="5">
    <location>
        <position position="69"/>
    </location>
    <ligand>
        <name>substrate</name>
    </ligand>
</feature>
<dbReference type="PROSITE" id="PS51732">
    <property type="entry name" value="ASN_GLN_ASE_3"/>
    <property type="match status" value="1"/>
</dbReference>
<evidence type="ECO:0000313" key="11">
    <source>
        <dbReference type="Proteomes" id="UP000391834"/>
    </source>
</evidence>
<dbReference type="PANTHER" id="PTHR11707:SF28">
    <property type="entry name" value="60 KDA LYSOPHOSPHOLIPASE"/>
    <property type="match status" value="1"/>
</dbReference>
<dbReference type="PRINTS" id="PR00139">
    <property type="entry name" value="ASNGLNASE"/>
</dbReference>
<dbReference type="EC" id="3.5.1.1" evidence="2"/>
<evidence type="ECO:0000256" key="6">
    <source>
        <dbReference type="PROSITE-ProRule" id="PRU10099"/>
    </source>
</evidence>
<evidence type="ECO:0000256" key="7">
    <source>
        <dbReference type="PROSITE-ProRule" id="PRU10100"/>
    </source>
</evidence>
<feature type="domain" description="Asparaginase/glutaminase C-terminal" evidence="9">
    <location>
        <begin position="226"/>
        <end position="340"/>
    </location>
</feature>
<dbReference type="SUPFAM" id="SSF53774">
    <property type="entry name" value="Glutaminase/Asparaginase"/>
    <property type="match status" value="1"/>
</dbReference>
<reference evidence="10 11" key="1">
    <citation type="submission" date="2019-10" db="EMBL/GenBank/DDBJ databases">
        <title>Prolixibacter strains distinguished by the presence of nitrate reductase genes were adept at nitrate-dependent anaerobic corrosion of metallic iron and carbon steel.</title>
        <authorList>
            <person name="Iino T."/>
            <person name="Shono N."/>
            <person name="Ito K."/>
            <person name="Nakamura R."/>
            <person name="Sueoka K."/>
            <person name="Harayama S."/>
            <person name="Ohkuma M."/>
        </authorList>
    </citation>
    <scope>NUCLEOTIDE SEQUENCE [LARGE SCALE GENOMIC DNA]</scope>
    <source>
        <strain evidence="10 11">JCM 13498</strain>
    </source>
</reference>
<comment type="caution">
    <text evidence="10">The sequence shown here is derived from an EMBL/GenBank/DDBJ whole genome shotgun (WGS) entry which is preliminary data.</text>
</comment>
<feature type="binding site" evidence="5">
    <location>
        <begin position="100"/>
        <end position="101"/>
    </location>
    <ligand>
        <name>substrate</name>
    </ligand>
</feature>
<dbReference type="SMART" id="SM00870">
    <property type="entry name" value="Asparaginase"/>
    <property type="match status" value="1"/>
</dbReference>
<dbReference type="PIRSF" id="PIRSF001220">
    <property type="entry name" value="L-ASNase_gatD"/>
    <property type="match status" value="1"/>
</dbReference>
<dbReference type="InterPro" id="IPR037152">
    <property type="entry name" value="L-asparaginase_N_sf"/>
</dbReference>
<keyword evidence="3" id="KW-0378">Hydrolase</keyword>
<dbReference type="Pfam" id="PF00710">
    <property type="entry name" value="Asparaginase"/>
    <property type="match status" value="1"/>
</dbReference>
<evidence type="ECO:0000256" key="5">
    <source>
        <dbReference type="PIRSR" id="PIRSR001220-2"/>
    </source>
</evidence>
<dbReference type="InterPro" id="IPR027474">
    <property type="entry name" value="L-asparaginase_N"/>
</dbReference>
<keyword evidence="11" id="KW-1185">Reference proteome</keyword>
<protein>
    <recommendedName>
        <fullName evidence="2">asparaginase</fullName>
        <ecNumber evidence="2">3.5.1.1</ecNumber>
    </recommendedName>
</protein>
<evidence type="ECO:0000259" key="9">
    <source>
        <dbReference type="Pfam" id="PF17763"/>
    </source>
</evidence>
<dbReference type="InterPro" id="IPR020827">
    <property type="entry name" value="Asparaginase/glutaminase_AS1"/>
</dbReference>
<evidence type="ECO:0000256" key="2">
    <source>
        <dbReference type="ARBA" id="ARBA00012920"/>
    </source>
</evidence>
<dbReference type="PANTHER" id="PTHR11707">
    <property type="entry name" value="L-ASPARAGINASE"/>
    <property type="match status" value="1"/>
</dbReference>
<dbReference type="Gene3D" id="3.40.50.1170">
    <property type="entry name" value="L-asparaginase, N-terminal domain"/>
    <property type="match status" value="1"/>
</dbReference>
<dbReference type="FunFam" id="3.40.50.1170:FF:000001">
    <property type="entry name" value="L-asparaginase 2"/>
    <property type="match status" value="1"/>
</dbReference>
<sequence>MVIKTLGVKNSEMPSILIIYTGGTIGMREDPETHTLAPMKFTHIQNEIPELSKLGIDVSATAFNPPIDSSDMRPTIWGRIARTIRQNYQKYNGFVILHGTDTMAYTASALSFMFENLDKPVILTGSQLPIGVMRTDGKENLVTAVELAAASRNGRAIVPEVCIYFNSRLFRGNRTTKEDSEKFSAFMSHNYPILARAGVDIVYSYDRINYANNKGILKVNTNISDNVIILRMFPGINRQYFEHALNLPGLKGVVLESYGSGNVPTHRWLLNTIRRAIKQGIIFLNVTQCSGGRVQMGQYMTSYELLNAGVISGKDITVEAAITKLMFLLGQDLSTEEVKTHLQRSLSGEITE</sequence>
<dbReference type="InterPro" id="IPR006034">
    <property type="entry name" value="Asparaginase/glutaminase-like"/>
</dbReference>
<evidence type="ECO:0000256" key="3">
    <source>
        <dbReference type="ARBA" id="ARBA00022801"/>
    </source>
</evidence>
<evidence type="ECO:0000259" key="8">
    <source>
        <dbReference type="Pfam" id="PF00710"/>
    </source>
</evidence>
<dbReference type="InterPro" id="IPR036152">
    <property type="entry name" value="Asp/glu_Ase-like_sf"/>
</dbReference>
<dbReference type="PIRSF" id="PIRSF500176">
    <property type="entry name" value="L_ASNase"/>
    <property type="match status" value="1"/>
</dbReference>
<dbReference type="PROSITE" id="PS00917">
    <property type="entry name" value="ASN_GLN_ASE_2"/>
    <property type="match status" value="1"/>
</dbReference>
<feature type="domain" description="L-asparaginase N-terminal" evidence="8">
    <location>
        <begin position="16"/>
        <end position="206"/>
    </location>
</feature>
<evidence type="ECO:0000256" key="1">
    <source>
        <dbReference type="ARBA" id="ARBA00010518"/>
    </source>
</evidence>
<dbReference type="InterPro" id="IPR041725">
    <property type="entry name" value="L-asparaginase_I"/>
</dbReference>
<gene>
    <name evidence="10" type="ORF">PbJCM13498_19460</name>
</gene>
<feature type="active site" evidence="7">
    <location>
        <position position="100"/>
    </location>
</feature>
<proteinExistence type="inferred from homology"/>
<dbReference type="GO" id="GO:0009066">
    <property type="term" value="P:aspartate family amino acid metabolic process"/>
    <property type="evidence" value="ECO:0007669"/>
    <property type="project" value="UniProtKB-ARBA"/>
</dbReference>
<dbReference type="NCBIfam" id="TIGR00519">
    <property type="entry name" value="asnASE_I"/>
    <property type="match status" value="1"/>
</dbReference>
<comment type="similarity">
    <text evidence="1">Belongs to the asparaginase 1 family.</text>
</comment>